<reference evidence="3 4" key="1">
    <citation type="submission" date="2013-04" db="EMBL/GenBank/DDBJ databases">
        <title>The Genome Sequence of Treponema vincentii F0403.</title>
        <authorList>
            <consortium name="The Broad Institute Genomics Platform"/>
            <person name="Earl A."/>
            <person name="Ward D."/>
            <person name="Feldgarden M."/>
            <person name="Gevers D."/>
            <person name="Leonetti C."/>
            <person name="Izard J."/>
            <person name="Walker B."/>
            <person name="Young S."/>
            <person name="Zeng Q."/>
            <person name="Gargeya S."/>
            <person name="Fitzgerald M."/>
            <person name="Haas B."/>
            <person name="Abouelleil A."/>
            <person name="Allen A.W."/>
            <person name="Alvarado L."/>
            <person name="Arachchi H.M."/>
            <person name="Berlin A.M."/>
            <person name="Chapman S.B."/>
            <person name="Gainer-Dewar J."/>
            <person name="Goldberg J."/>
            <person name="Griggs A."/>
            <person name="Gujja S."/>
            <person name="Hansen M."/>
            <person name="Howarth C."/>
            <person name="Imamovic A."/>
            <person name="Ireland A."/>
            <person name="Larimer J."/>
            <person name="McCowan C."/>
            <person name="Murphy C."/>
            <person name="Pearson M."/>
            <person name="Poon T.W."/>
            <person name="Priest M."/>
            <person name="Roberts A."/>
            <person name="Saif S."/>
            <person name="Shea T."/>
            <person name="Sisk P."/>
            <person name="Sykes S."/>
            <person name="Wortman J."/>
            <person name="Nusbaum C."/>
            <person name="Birren B."/>
        </authorList>
    </citation>
    <scope>NUCLEOTIDE SEQUENCE [LARGE SCALE GENOMIC DNA]</scope>
    <source>
        <strain evidence="3 4">F0403</strain>
    </source>
</reference>
<keyword evidence="1" id="KW-0413">Isomerase</keyword>
<proteinExistence type="predicted"/>
<feature type="domain" description="Topo IA-type catalytic" evidence="2">
    <location>
        <begin position="51"/>
        <end position="157"/>
    </location>
</feature>
<organism evidence="3 4">
    <name type="scientific">Treponema vincentii F0403</name>
    <dbReference type="NCBI Taxonomy" id="1125702"/>
    <lineage>
        <taxon>Bacteria</taxon>
        <taxon>Pseudomonadati</taxon>
        <taxon>Spirochaetota</taxon>
        <taxon>Spirochaetia</taxon>
        <taxon>Spirochaetales</taxon>
        <taxon>Treponemataceae</taxon>
        <taxon>Treponema</taxon>
    </lineage>
</organism>
<sequence>METAAILLPIVSDTFFKHSILKIMKYTIKSGAFRICRLSLTQYVLKKLKRQKKIARQGYARQKADWLVGINISRLLFLHAKTLLSIGRVQTAVLAEIFRRGKEIADFIPTPYCEYSVKIASSEAIFTAKAYKKNEAALITTAFQNDCFTPDRFSKNR</sequence>
<dbReference type="GO" id="GO:0006265">
    <property type="term" value="P:DNA topological change"/>
    <property type="evidence" value="ECO:0007669"/>
    <property type="project" value="InterPro"/>
</dbReference>
<dbReference type="InterPro" id="IPR023405">
    <property type="entry name" value="Topo_IA_core_domain"/>
</dbReference>
<evidence type="ECO:0000313" key="4">
    <source>
        <dbReference type="Proteomes" id="UP000014605"/>
    </source>
</evidence>
<evidence type="ECO:0000313" key="3">
    <source>
        <dbReference type="EMBL" id="EPF46068.1"/>
    </source>
</evidence>
<accession>S3L6L1</accession>
<dbReference type="InterPro" id="IPR013824">
    <property type="entry name" value="Topo_IA_cen_sub1"/>
</dbReference>
<dbReference type="Gene3D" id="1.10.460.10">
    <property type="entry name" value="Topoisomerase I, domain 2"/>
    <property type="match status" value="1"/>
</dbReference>
<dbReference type="InterPro" id="IPR013497">
    <property type="entry name" value="Topo_IA_cen"/>
</dbReference>
<dbReference type="PROSITE" id="PS52039">
    <property type="entry name" value="TOPO_IA_2"/>
    <property type="match status" value="1"/>
</dbReference>
<evidence type="ECO:0000259" key="2">
    <source>
        <dbReference type="PROSITE" id="PS52039"/>
    </source>
</evidence>
<protein>
    <recommendedName>
        <fullName evidence="2">Topo IA-type catalytic domain-containing protein</fullName>
    </recommendedName>
</protein>
<comment type="caution">
    <text evidence="3">The sequence shown here is derived from an EMBL/GenBank/DDBJ whole genome shotgun (WGS) entry which is preliminary data.</text>
</comment>
<dbReference type="SMART" id="SM00436">
    <property type="entry name" value="TOP1Bc"/>
    <property type="match status" value="1"/>
</dbReference>
<dbReference type="Pfam" id="PF01131">
    <property type="entry name" value="Topoisom_bac"/>
    <property type="match status" value="1"/>
</dbReference>
<dbReference type="InterPro" id="IPR013825">
    <property type="entry name" value="Topo_IA_cen_sub2"/>
</dbReference>
<dbReference type="Proteomes" id="UP000014605">
    <property type="component" value="Unassembled WGS sequence"/>
</dbReference>
<dbReference type="SUPFAM" id="SSF56712">
    <property type="entry name" value="Prokaryotic type I DNA topoisomerase"/>
    <property type="match status" value="1"/>
</dbReference>
<dbReference type="HOGENOM" id="CLU_1677097_0_0_12"/>
<dbReference type="Gene3D" id="2.70.20.10">
    <property type="entry name" value="Topoisomerase I, domain 3"/>
    <property type="match status" value="1"/>
</dbReference>
<dbReference type="GO" id="GO:0003677">
    <property type="term" value="F:DNA binding"/>
    <property type="evidence" value="ECO:0007669"/>
    <property type="project" value="InterPro"/>
</dbReference>
<dbReference type="InterPro" id="IPR003601">
    <property type="entry name" value="Topo_IA_2"/>
</dbReference>
<dbReference type="PATRIC" id="fig|1125702.3.peg.2233"/>
<evidence type="ECO:0000256" key="1">
    <source>
        <dbReference type="ARBA" id="ARBA00023235"/>
    </source>
</evidence>
<keyword evidence="4" id="KW-1185">Reference proteome</keyword>
<dbReference type="EMBL" id="ATFC01000010">
    <property type="protein sequence ID" value="EPF46068.1"/>
    <property type="molecule type" value="Genomic_DNA"/>
</dbReference>
<name>S3L6L1_9SPIR</name>
<dbReference type="AlphaFoldDB" id="S3L6L1"/>
<dbReference type="GO" id="GO:0003916">
    <property type="term" value="F:DNA topoisomerase activity"/>
    <property type="evidence" value="ECO:0007669"/>
    <property type="project" value="InterPro"/>
</dbReference>
<gene>
    <name evidence="3" type="ORF">HMPREF1222_02158</name>
</gene>